<sequence length="839" mass="90744">MNAPFSFSESGVAPKAPADAVKALEAAHAATNKIAPLWSLKTFVAVNPYLGLSSQRFEDAAQTMAQVAGARMTMPRAFYLEALDSGRISKADLAAALEEGGYHGLPQDVESFLSLARAEKAQNLEVLPTVTDILGHQSDKDWTGLMVDKISAYAADFFDEGQASWVNVAREAGLYAGWKKTASVDRSVDIAGLRGFRKAVKAMPDTAEDLIGHAVSLLGVNEEAIDLYFHRLLMSVGGWAAYARQKVWQAELYDRKDTCLLEFLAVRLAWDLALWDLADHTPRFVGAWKQALQEHATPRHQQAVSIACVFQAAYDKAWQRDFIGRFKVTQVNKTPPRKAVQAAFCIDVRSEVYRRALETASADIETIGFAGFFGFPIEYVPLGQRHGGAQCPVLLQPKFIVCESVAGADKNEQTGILDLRVFRRQAAKAWKSFKLAAVASFAFVETMGLTYLGKLATDALGWSRPVPDPLVDGIDKDVQARLTPDIQSGELAGRVTGFNDTTRVDMAEAVLTAMSLKTNFARIVLLAGHGSTTVNNPHASGLDCGACGGHTGEANARVAAAILNDAQVRAGLKQRGIEIPEDTLFLGALHDTTTDDVQVYGEEAVPASHQDDLAQLKRNLAEAASMARAERAATLNIQSGKSVDAQVIARASDWAQVRPEWGLAGCAAFVAAPRERTAALDLGGRSFLHSYNWQDDNNYGVLELIMTAPMIVASWISLQYYGSTVDNKVFGSGNKVLHNVVGTVGVLEGNGGDLRPGLPVQSVHDGEKLIHEPLRLNVVIEAPIEAMNGVIEKHEAVHQLVDNGWLNLFALDENGQISARYTGNLNWENVAGSPLSEAA</sequence>
<gene>
    <name evidence="6" type="primary">dabA</name>
    <name evidence="7" type="ORF">A3843_01695</name>
</gene>
<dbReference type="InterPro" id="IPR018752">
    <property type="entry name" value="DabA"/>
</dbReference>
<feature type="binding site" evidence="6">
    <location>
        <position position="347"/>
    </location>
    <ligand>
        <name>Zn(2+)</name>
        <dbReference type="ChEBI" id="CHEBI:29105"/>
    </ligand>
</feature>
<dbReference type="PANTHER" id="PTHR38344:SF1">
    <property type="entry name" value="INORGANIC CARBON TRANSPORTER SUBUNIT DABA-RELATED"/>
    <property type="match status" value="1"/>
</dbReference>
<feature type="binding site" evidence="6">
    <location>
        <position position="345"/>
    </location>
    <ligand>
        <name>Zn(2+)</name>
        <dbReference type="ChEBI" id="CHEBI:29105"/>
    </ligand>
</feature>
<dbReference type="Pfam" id="PF10070">
    <property type="entry name" value="DabA"/>
    <property type="match status" value="1"/>
</dbReference>
<evidence type="ECO:0000313" key="8">
    <source>
        <dbReference type="Proteomes" id="UP000185783"/>
    </source>
</evidence>
<evidence type="ECO:0000256" key="5">
    <source>
        <dbReference type="ARBA" id="ARBA00023136"/>
    </source>
</evidence>
<evidence type="ECO:0000256" key="2">
    <source>
        <dbReference type="ARBA" id="ARBA00022475"/>
    </source>
</evidence>
<evidence type="ECO:0000256" key="1">
    <source>
        <dbReference type="ARBA" id="ARBA00022448"/>
    </source>
</evidence>
<keyword evidence="1 6" id="KW-0813">Transport</keyword>
<dbReference type="PANTHER" id="PTHR38344">
    <property type="entry name" value="UPF0753 PROTEIN AQ_863"/>
    <property type="match status" value="1"/>
</dbReference>
<feature type="binding site" evidence="6">
    <location>
        <position position="529"/>
    </location>
    <ligand>
        <name>Zn(2+)</name>
        <dbReference type="ChEBI" id="CHEBI:29105"/>
    </ligand>
</feature>
<dbReference type="GO" id="GO:0005886">
    <property type="term" value="C:plasma membrane"/>
    <property type="evidence" value="ECO:0007669"/>
    <property type="project" value="UniProtKB-SubCell"/>
</dbReference>
<evidence type="ECO:0000256" key="6">
    <source>
        <dbReference type="HAMAP-Rule" id="MF_01871"/>
    </source>
</evidence>
<comment type="subunit">
    <text evidence="6">Forms a complex with DabB.</text>
</comment>
<organism evidence="7 8">
    <name type="scientific">Pseudovibrio exalbescens</name>
    <dbReference type="NCBI Taxonomy" id="197461"/>
    <lineage>
        <taxon>Bacteria</taxon>
        <taxon>Pseudomonadati</taxon>
        <taxon>Pseudomonadota</taxon>
        <taxon>Alphaproteobacteria</taxon>
        <taxon>Hyphomicrobiales</taxon>
        <taxon>Stappiaceae</taxon>
        <taxon>Pseudovibrio</taxon>
    </lineage>
</organism>
<comment type="caution">
    <text evidence="7">The sequence shown here is derived from an EMBL/GenBank/DDBJ whole genome shotgun (WGS) entry which is preliminary data.</text>
</comment>
<name>A0A1U7JLQ9_9HYPH</name>
<keyword evidence="2 6" id="KW-1003">Cell membrane</keyword>
<dbReference type="GO" id="GO:0008270">
    <property type="term" value="F:zinc ion binding"/>
    <property type="evidence" value="ECO:0007669"/>
    <property type="project" value="UniProtKB-UniRule"/>
</dbReference>
<evidence type="ECO:0000313" key="7">
    <source>
        <dbReference type="EMBL" id="OKL45673.1"/>
    </source>
</evidence>
<comment type="function">
    <text evidence="6">Part of an energy-coupled inorganic carbon pump.</text>
</comment>
<comment type="subcellular location">
    <subcellularLocation>
        <location evidence="6">Cell membrane</location>
        <topology evidence="6">Peripheral membrane protein</topology>
    </subcellularLocation>
</comment>
<feature type="binding site" evidence="6">
    <location>
        <position position="544"/>
    </location>
    <ligand>
        <name>Zn(2+)</name>
        <dbReference type="ChEBI" id="CHEBI:29105"/>
    </ligand>
</feature>
<keyword evidence="4 6" id="KW-0862">Zinc</keyword>
<comment type="cofactor">
    <cofactor evidence="6">
        <name>Zn(2+)</name>
        <dbReference type="ChEBI" id="CHEBI:29105"/>
    </cofactor>
</comment>
<reference evidence="7 8" key="1">
    <citation type="submission" date="2016-03" db="EMBL/GenBank/DDBJ databases">
        <title>Genome sequence of Nesiotobacter sp. nov., a moderately halophilic alphaproteobacterium isolated from the Yellow Sea, China.</title>
        <authorList>
            <person name="Zhang G."/>
            <person name="Zhang R."/>
        </authorList>
    </citation>
    <scope>NUCLEOTIDE SEQUENCE [LARGE SCALE GENOMIC DNA]</scope>
    <source>
        <strain evidence="7 8">WB1-6</strain>
    </source>
</reference>
<keyword evidence="8" id="KW-1185">Reference proteome</keyword>
<evidence type="ECO:0000256" key="4">
    <source>
        <dbReference type="ARBA" id="ARBA00022833"/>
    </source>
</evidence>
<proteinExistence type="inferred from homology"/>
<comment type="similarity">
    <text evidence="6">Belongs to the inorganic carbon transporter (TC 9.A.2) DabA family.</text>
</comment>
<dbReference type="RefSeq" id="WP_051269689.1">
    <property type="nucleotide sequence ID" value="NZ_LVVZ01000004.1"/>
</dbReference>
<keyword evidence="3 6" id="KW-0479">Metal-binding</keyword>
<dbReference type="EMBL" id="LVVZ01000004">
    <property type="protein sequence ID" value="OKL45673.1"/>
    <property type="molecule type" value="Genomic_DNA"/>
</dbReference>
<dbReference type="HAMAP" id="MF_01871">
    <property type="entry name" value="DabA"/>
    <property type="match status" value="1"/>
</dbReference>
<dbReference type="AlphaFoldDB" id="A0A1U7JLQ9"/>
<accession>A0A1U7JLQ9</accession>
<dbReference type="STRING" id="197461.A3843_01695"/>
<evidence type="ECO:0000256" key="3">
    <source>
        <dbReference type="ARBA" id="ARBA00022723"/>
    </source>
</evidence>
<dbReference type="Proteomes" id="UP000185783">
    <property type="component" value="Unassembled WGS sequence"/>
</dbReference>
<protein>
    <recommendedName>
        <fullName evidence="6">Probable inorganic carbon transporter subunit DabA</fullName>
    </recommendedName>
</protein>
<keyword evidence="5 6" id="KW-0472">Membrane</keyword>